<organism evidence="2">
    <name type="scientific">Salmonella typhimurium</name>
    <dbReference type="NCBI Taxonomy" id="90371"/>
    <lineage>
        <taxon>Bacteria</taxon>
        <taxon>Pseudomonadati</taxon>
        <taxon>Pseudomonadota</taxon>
        <taxon>Gammaproteobacteria</taxon>
        <taxon>Enterobacterales</taxon>
        <taxon>Enterobacteriaceae</taxon>
        <taxon>Salmonella</taxon>
    </lineage>
</organism>
<reference evidence="4" key="4">
    <citation type="submission" date="2019-06" db="EMBL/GenBank/DDBJ databases">
        <authorList>
            <consortium name="NCBI Pathogen Detection Project"/>
        </authorList>
    </citation>
    <scope>NUCLEOTIDE SEQUENCE</scope>
    <source>
        <strain evidence="4">Salmonella enterica</strain>
    </source>
</reference>
<gene>
    <name evidence="3" type="ORF">A3V89_18085</name>
    <name evidence="2" type="ORF">ELS01_20135</name>
    <name evidence="4" type="ORF">GJE27_22595</name>
</gene>
<evidence type="ECO:0000313" key="2">
    <source>
        <dbReference type="EMBL" id="ECA5342693.1"/>
    </source>
</evidence>
<reference evidence="4" key="2">
    <citation type="journal article" date="2018" name="Genome Biol.">
        <title>SKESA: strategic k-mer extension for scrupulous assemblies.</title>
        <authorList>
            <person name="Souvorov A."/>
            <person name="Agarwala R."/>
            <person name="Lipman D.J."/>
        </authorList>
    </citation>
    <scope>NUCLEOTIDE SEQUENCE</scope>
    <source>
        <strain evidence="4">Salmonella enterica</strain>
    </source>
</reference>
<proteinExistence type="predicted"/>
<reference evidence="2" key="3">
    <citation type="submission" date="2018-12" db="EMBL/GenBank/DDBJ databases">
        <authorList>
            <person name="Ashton P.M."/>
            <person name="Dallman T."/>
            <person name="Nair S."/>
            <person name="De Pinna E."/>
            <person name="Peters T."/>
            <person name="Grant K."/>
        </authorList>
    </citation>
    <scope>NUCLEOTIDE SEQUENCE</scope>
    <source>
        <strain evidence="3">116039</strain>
        <strain evidence="2">582921</strain>
    </source>
</reference>
<evidence type="ECO:0000313" key="4">
    <source>
        <dbReference type="EMBL" id="HAB3532573.1"/>
    </source>
</evidence>
<dbReference type="EMBL" id="AALLDS010000027">
    <property type="protein sequence ID" value="EDA7614674.1"/>
    <property type="molecule type" value="Genomic_DNA"/>
</dbReference>
<dbReference type="EMBL" id="DAAGLI010000026">
    <property type="protein sequence ID" value="HAB3532573.1"/>
    <property type="molecule type" value="Genomic_DNA"/>
</dbReference>
<dbReference type="EMBL" id="KX810825">
    <property type="protein sequence ID" value="APA22889.1"/>
    <property type="molecule type" value="Genomic_DNA"/>
</dbReference>
<name>A0A077W3Z1_SALTM</name>
<dbReference type="RefSeq" id="WP_000071366.1">
    <property type="nucleotide sequence ID" value="NC_024983.1"/>
</dbReference>
<reference evidence="1" key="1">
    <citation type="journal article" date="2016" name="Sci. Rep.">
        <title>Isolation and plasmid characterization of carbapenemase (IMP-4) producing Salmonella enterica Typhimurium from cats.</title>
        <authorList>
            <person name="Abraham S."/>
            <person name="O'Dea M."/>
            <person name="Trott D.J."/>
            <person name="Abraham R.J."/>
            <person name="Hughes D."/>
            <person name="Pang S."/>
            <person name="McKew G."/>
            <person name="Cheong E.Y."/>
            <person name="Merlino J."/>
            <person name="Saputra S."/>
            <person name="Malik R."/>
            <person name="Gottlieb T."/>
        </authorList>
    </citation>
    <scope>NUCLEOTIDE SEQUENCE</scope>
    <source>
        <strain evidence="1">MU1</strain>
        <plasmid evidence="1">pIMP4-SEM1</plasmid>
    </source>
</reference>
<dbReference type="AlphaFoldDB" id="A0A077W3Z1"/>
<accession>A0A077W3Z1</accession>
<protein>
    <submittedName>
        <fullName evidence="2">Uncharacterized protein</fullName>
    </submittedName>
</protein>
<sequence>MSNSFDKPQTLPVHNSDAEPFFPKNLGPFIEQVSGRDLAMLTESEKEKLAHLIRTGRKYGVSVAIVPDTDSAELHELLSNADSIERQFSIYERIQTKIAFTRCQEA</sequence>
<evidence type="ECO:0000313" key="3">
    <source>
        <dbReference type="EMBL" id="EDA7614674.1"/>
    </source>
</evidence>
<dbReference type="EMBL" id="AAHUQY010000021">
    <property type="protein sequence ID" value="ECA5342693.1"/>
    <property type="molecule type" value="Genomic_DNA"/>
</dbReference>
<keyword evidence="1" id="KW-0614">Plasmid</keyword>
<evidence type="ECO:0000313" key="1">
    <source>
        <dbReference type="EMBL" id="APA22889.1"/>
    </source>
</evidence>
<geneLocation type="plasmid" evidence="1">
    <name>pIMP4-SEM1</name>
</geneLocation>